<feature type="transmembrane region" description="Helical" evidence="1">
    <location>
        <begin position="105"/>
        <end position="123"/>
    </location>
</feature>
<protein>
    <submittedName>
        <fullName evidence="3">DMT family transporter</fullName>
    </submittedName>
</protein>
<comment type="caution">
    <text evidence="3">The sequence shown here is derived from an EMBL/GenBank/DDBJ whole genome shotgun (WGS) entry which is preliminary data.</text>
</comment>
<evidence type="ECO:0000256" key="1">
    <source>
        <dbReference type="SAM" id="Phobius"/>
    </source>
</evidence>
<dbReference type="PANTHER" id="PTHR22911:SF137">
    <property type="entry name" value="SOLUTE CARRIER FAMILY 35 MEMBER G2-RELATED"/>
    <property type="match status" value="1"/>
</dbReference>
<dbReference type="EMBL" id="JBFNXX010000006">
    <property type="protein sequence ID" value="MEW9920001.1"/>
    <property type="molecule type" value="Genomic_DNA"/>
</dbReference>
<feature type="transmembrane region" description="Helical" evidence="1">
    <location>
        <begin position="130"/>
        <end position="148"/>
    </location>
</feature>
<reference evidence="3 4" key="1">
    <citation type="submission" date="2024-07" db="EMBL/GenBank/DDBJ databases">
        <title>Marimonas sp.nov., isolated from tidal-flat sediment.</title>
        <authorList>
            <person name="Jayan J.N."/>
            <person name="Lee S.S."/>
        </authorList>
    </citation>
    <scope>NUCLEOTIDE SEQUENCE [LARGE SCALE GENOMIC DNA]</scope>
    <source>
        <strain evidence="3 4">MJW-29</strain>
    </source>
</reference>
<keyword evidence="4" id="KW-1185">Reference proteome</keyword>
<dbReference type="InterPro" id="IPR000620">
    <property type="entry name" value="EamA_dom"/>
</dbReference>
<feature type="transmembrane region" description="Helical" evidence="1">
    <location>
        <begin position="46"/>
        <end position="67"/>
    </location>
</feature>
<name>A0ABV3RLZ9_9RHOB</name>
<dbReference type="InterPro" id="IPR037185">
    <property type="entry name" value="EmrE-like"/>
</dbReference>
<feature type="transmembrane region" description="Helical" evidence="1">
    <location>
        <begin position="154"/>
        <end position="177"/>
    </location>
</feature>
<feature type="transmembrane region" description="Helical" evidence="1">
    <location>
        <begin position="219"/>
        <end position="237"/>
    </location>
</feature>
<organism evidence="3 4">
    <name type="scientific">Sulfitobacter sediminis</name>
    <dbReference type="NCBI Taxonomy" id="3234186"/>
    <lineage>
        <taxon>Bacteria</taxon>
        <taxon>Pseudomonadati</taxon>
        <taxon>Pseudomonadota</taxon>
        <taxon>Alphaproteobacteria</taxon>
        <taxon>Rhodobacterales</taxon>
        <taxon>Roseobacteraceae</taxon>
        <taxon>Sulfitobacter</taxon>
    </lineage>
</organism>
<dbReference type="Proteomes" id="UP001556098">
    <property type="component" value="Unassembled WGS sequence"/>
</dbReference>
<evidence type="ECO:0000313" key="3">
    <source>
        <dbReference type="EMBL" id="MEW9920001.1"/>
    </source>
</evidence>
<proteinExistence type="predicted"/>
<sequence>MTTTSIQARPTIPYAVAVLGVLFASICFGLVPYFSRGLTEQGVAPYAVAFYRYIVAAITLLPVLVIHRNAWREITWGVSAGAVMGLGWIGYVTALEKLPASTVGVLYMTYPVFTLVIAWALFADAPTRRALFASGLIVLAAIIAGSPASVPIEYVTMLLISLLAPFGFGFGICVLVYRLSRIAPLARIASVSLGSILGLAPLVLRSEVADLLPRERSDWLLIVGIGLVTALVPQLIYTVCSPVIGASQTAVVGSIELPTMFAVGYLAFGEAVTTTQAIACALVLGAIALTRSRKTRTVSTVLTKSSKR</sequence>
<feature type="transmembrane region" description="Helical" evidence="1">
    <location>
        <begin position="12"/>
        <end position="34"/>
    </location>
</feature>
<feature type="domain" description="EamA" evidence="2">
    <location>
        <begin position="158"/>
        <end position="290"/>
    </location>
</feature>
<evidence type="ECO:0000313" key="4">
    <source>
        <dbReference type="Proteomes" id="UP001556098"/>
    </source>
</evidence>
<keyword evidence="1" id="KW-0812">Transmembrane</keyword>
<dbReference type="RefSeq" id="WP_367877701.1">
    <property type="nucleotide sequence ID" value="NZ_JBFNXX010000006.1"/>
</dbReference>
<evidence type="ECO:0000259" key="2">
    <source>
        <dbReference type="Pfam" id="PF00892"/>
    </source>
</evidence>
<dbReference type="SUPFAM" id="SSF103481">
    <property type="entry name" value="Multidrug resistance efflux transporter EmrE"/>
    <property type="match status" value="2"/>
</dbReference>
<feature type="transmembrane region" description="Helical" evidence="1">
    <location>
        <begin position="74"/>
        <end position="93"/>
    </location>
</feature>
<accession>A0ABV3RLZ9</accession>
<feature type="domain" description="EamA" evidence="2">
    <location>
        <begin position="17"/>
        <end position="143"/>
    </location>
</feature>
<keyword evidence="1" id="KW-0472">Membrane</keyword>
<dbReference type="Pfam" id="PF00892">
    <property type="entry name" value="EamA"/>
    <property type="match status" value="2"/>
</dbReference>
<dbReference type="PANTHER" id="PTHR22911">
    <property type="entry name" value="ACYL-MALONYL CONDENSING ENZYME-RELATED"/>
    <property type="match status" value="1"/>
</dbReference>
<keyword evidence="1" id="KW-1133">Transmembrane helix</keyword>
<gene>
    <name evidence="3" type="ORF">AB2B41_10320</name>
</gene>
<feature type="transmembrane region" description="Helical" evidence="1">
    <location>
        <begin position="274"/>
        <end position="290"/>
    </location>
</feature>